<feature type="signal peptide" evidence="2">
    <location>
        <begin position="1"/>
        <end position="25"/>
    </location>
</feature>
<dbReference type="SUPFAM" id="SSF55961">
    <property type="entry name" value="Bet v1-like"/>
    <property type="match status" value="1"/>
</dbReference>
<gene>
    <name evidence="3" type="ORF">PVLDE_1100020</name>
</gene>
<name>A0A6V7SAA3_PLAVN</name>
<reference evidence="3 4" key="1">
    <citation type="submission" date="2020-08" db="EMBL/GenBank/DDBJ databases">
        <authorList>
            <person name="Ramaprasad A."/>
        </authorList>
    </citation>
    <scope>NUCLEOTIDE SEQUENCE [LARGE SCALE GENOMIC DNA]</scope>
</reference>
<dbReference type="InterPro" id="IPR006486">
    <property type="entry name" value="PYST_A"/>
</dbReference>
<dbReference type="VEuPathDB" id="PlasmoDB:PVLDE_1100020"/>
<protein>
    <submittedName>
        <fullName evidence="3">Fam-a protein</fullName>
    </submittedName>
</protein>
<sequence>MNKFYIQIVFFLLSVSVYLNNKTLATEPASEENTETKTKIESKKTYSTPEEIFEENKHLLCTNPNEITNAEELMNEAATQLEYHIKNGDYKLHKRNKYYNNTHLKKTHEDTIVHRISLKYYHPNKYNEIKNIFWDPALANDFNNGSAIRKIVRVYNPNLVIIQQCYKKLTIDSWKYFYALAAKFDISEEKTIIVMTTPNINDGHPSKEEYKNKIIKNADLFKTQINPEDDIRNGKLNKTFLNIGGYLIEKKANGVRIIYLESIDGHTSNSQKLTLDKALNKFFHYDDDKINVYP</sequence>
<dbReference type="NCBIfam" id="TIGR01599">
    <property type="entry name" value="PYST-A"/>
    <property type="match status" value="1"/>
</dbReference>
<proteinExistence type="predicted"/>
<accession>A0A6V7SAA3</accession>
<organism evidence="3 4">
    <name type="scientific">Plasmodium vinckei lentum</name>
    <dbReference type="NCBI Taxonomy" id="138297"/>
    <lineage>
        <taxon>Eukaryota</taxon>
        <taxon>Sar</taxon>
        <taxon>Alveolata</taxon>
        <taxon>Apicomplexa</taxon>
        <taxon>Aconoidasida</taxon>
        <taxon>Haemosporida</taxon>
        <taxon>Plasmodiidae</taxon>
        <taxon>Plasmodium</taxon>
        <taxon>Plasmodium (Vinckeia)</taxon>
    </lineage>
</organism>
<feature type="chain" id="PRO_5027964833" evidence="2">
    <location>
        <begin position="26"/>
        <end position="294"/>
    </location>
</feature>
<feature type="region of interest" description="Disordered" evidence="1">
    <location>
        <begin position="26"/>
        <end position="46"/>
    </location>
</feature>
<evidence type="ECO:0000256" key="2">
    <source>
        <dbReference type="SAM" id="SignalP"/>
    </source>
</evidence>
<dbReference type="Proteomes" id="UP000515308">
    <property type="component" value="Chromosome PVLDE_11"/>
</dbReference>
<feature type="compositionally biased region" description="Basic and acidic residues" evidence="1">
    <location>
        <begin position="34"/>
        <end position="44"/>
    </location>
</feature>
<dbReference type="EMBL" id="LR865373">
    <property type="protein sequence ID" value="CAD2094652.1"/>
    <property type="molecule type" value="Genomic_DNA"/>
</dbReference>
<evidence type="ECO:0000313" key="3">
    <source>
        <dbReference type="EMBL" id="CAD2094652.1"/>
    </source>
</evidence>
<evidence type="ECO:0000313" key="4">
    <source>
        <dbReference type="Proteomes" id="UP000515308"/>
    </source>
</evidence>
<dbReference type="AlphaFoldDB" id="A0A6V7SAA3"/>
<evidence type="ECO:0000256" key="1">
    <source>
        <dbReference type="SAM" id="MobiDB-lite"/>
    </source>
</evidence>
<keyword evidence="2" id="KW-0732">Signal</keyword>